<sequence>MSERRAPRPSTTPASRRDLRRAAPGTRLLLLGVDVVLVLVFAAVGNRTHQSGLAVLDVLTTASPFLLALLVVSAALWPLARPSRLWPDGLLVLVVTVAGGMALRVLLGLGGAPTSFVVVTSVVLAVLLLGRRLLSGLLRPATRG</sequence>
<feature type="transmembrane region" description="Helical" evidence="1">
    <location>
        <begin position="115"/>
        <end position="134"/>
    </location>
</feature>
<evidence type="ECO:0000313" key="2">
    <source>
        <dbReference type="EMBL" id="GAA3286293.1"/>
    </source>
</evidence>
<keyword evidence="1" id="KW-0472">Membrane</keyword>
<dbReference type="Proteomes" id="UP001501736">
    <property type="component" value="Unassembled WGS sequence"/>
</dbReference>
<comment type="caution">
    <text evidence="2">The sequence shown here is derived from an EMBL/GenBank/DDBJ whole genome shotgun (WGS) entry which is preliminary data.</text>
</comment>
<evidence type="ECO:0008006" key="4">
    <source>
        <dbReference type="Google" id="ProtNLM"/>
    </source>
</evidence>
<feature type="transmembrane region" description="Helical" evidence="1">
    <location>
        <begin position="51"/>
        <end position="77"/>
    </location>
</feature>
<reference evidence="3" key="1">
    <citation type="journal article" date="2019" name="Int. J. Syst. Evol. Microbiol.">
        <title>The Global Catalogue of Microorganisms (GCM) 10K type strain sequencing project: providing services to taxonomists for standard genome sequencing and annotation.</title>
        <authorList>
            <consortium name="The Broad Institute Genomics Platform"/>
            <consortium name="The Broad Institute Genome Sequencing Center for Infectious Disease"/>
            <person name="Wu L."/>
            <person name="Ma J."/>
        </authorList>
    </citation>
    <scope>NUCLEOTIDE SEQUENCE [LARGE SCALE GENOMIC DNA]</scope>
    <source>
        <strain evidence="3">JCM 11483</strain>
    </source>
</reference>
<keyword evidence="1" id="KW-1133">Transmembrane helix</keyword>
<gene>
    <name evidence="2" type="ORF">GCM10020260_20840</name>
</gene>
<evidence type="ECO:0000256" key="1">
    <source>
        <dbReference type="SAM" id="Phobius"/>
    </source>
</evidence>
<protein>
    <recommendedName>
        <fullName evidence="4">DUF3054 domain-containing protein</fullName>
    </recommendedName>
</protein>
<keyword evidence="1" id="KW-0812">Transmembrane</keyword>
<keyword evidence="3" id="KW-1185">Reference proteome</keyword>
<dbReference type="RefSeq" id="WP_344721024.1">
    <property type="nucleotide sequence ID" value="NZ_BAAAYG010000007.1"/>
</dbReference>
<evidence type="ECO:0000313" key="3">
    <source>
        <dbReference type="Proteomes" id="UP001501736"/>
    </source>
</evidence>
<name>A0ABP6RFS2_9MICC</name>
<organism evidence="2 3">
    <name type="scientific">Nesterenkonia halobia</name>
    <dbReference type="NCBI Taxonomy" id="37922"/>
    <lineage>
        <taxon>Bacteria</taxon>
        <taxon>Bacillati</taxon>
        <taxon>Actinomycetota</taxon>
        <taxon>Actinomycetes</taxon>
        <taxon>Micrococcales</taxon>
        <taxon>Micrococcaceae</taxon>
        <taxon>Nesterenkonia</taxon>
    </lineage>
</organism>
<dbReference type="InterPro" id="IPR021414">
    <property type="entry name" value="DUF3054"/>
</dbReference>
<accession>A0ABP6RFS2</accession>
<dbReference type="EMBL" id="BAAAYG010000007">
    <property type="protein sequence ID" value="GAA3286293.1"/>
    <property type="molecule type" value="Genomic_DNA"/>
</dbReference>
<dbReference type="Pfam" id="PF11255">
    <property type="entry name" value="DUF3054"/>
    <property type="match status" value="1"/>
</dbReference>
<feature type="transmembrane region" description="Helical" evidence="1">
    <location>
        <begin position="26"/>
        <end position="45"/>
    </location>
</feature>
<feature type="transmembrane region" description="Helical" evidence="1">
    <location>
        <begin position="89"/>
        <end position="109"/>
    </location>
</feature>
<proteinExistence type="predicted"/>